<dbReference type="Proteomes" id="UP000182783">
    <property type="component" value="Unassembled WGS sequence"/>
</dbReference>
<evidence type="ECO:0000256" key="2">
    <source>
        <dbReference type="ARBA" id="ARBA00023002"/>
    </source>
</evidence>
<dbReference type="Proteomes" id="UP000070252">
    <property type="component" value="Unassembled WGS sequence"/>
</dbReference>
<dbReference type="EMBL" id="LIPY01000122">
    <property type="protein sequence ID" value="KWX71438.1"/>
    <property type="molecule type" value="Genomic_DNA"/>
</dbReference>
<dbReference type="PROSITE" id="PS00061">
    <property type="entry name" value="ADH_SHORT"/>
    <property type="match status" value="1"/>
</dbReference>
<dbReference type="OrthoDB" id="9809821at2"/>
<reference evidence="4 6" key="2">
    <citation type="submission" date="2016-10" db="EMBL/GenBank/DDBJ databases">
        <authorList>
            <person name="de Groot N.N."/>
        </authorList>
    </citation>
    <scope>NUCLEOTIDE SEQUENCE [LARGE SCALE GENOMIC DNA]</scope>
    <source>
        <strain evidence="4 6">CGMCC 1.10239</strain>
    </source>
</reference>
<sequence>MTIRQNHRGTALITGANNGIGLELTRKMLAEGWQIIALIRSGFPGDDSLVSGAVKSKQLRIYKADLSDFTALRRALNEIRLQEQQIDLLFNNAGGSFPELLYSKQGRELHFELQTVVPYIITMELQELLQKGQLKTVVNTSSNAAMTVRHFDPETLEHPTKFKKLLGPYAASKLALSLWTRELAPQLAAEGILIRSADPGANNTLRSGKDSGLPFWLKPVMKLFFPHPSHGAGLLYNAALGQHSKLPGVFLIKDQVTELKFTEYSSKVLSKVQAIYELEFAAAGTAHFS</sequence>
<dbReference type="AlphaFoldDB" id="A0A1G9GDE2"/>
<dbReference type="PRINTS" id="PR00081">
    <property type="entry name" value="GDHRDH"/>
</dbReference>
<evidence type="ECO:0000256" key="1">
    <source>
        <dbReference type="ARBA" id="ARBA00006484"/>
    </source>
</evidence>
<organism evidence="4 6">
    <name type="scientific">Paenibacillus jilunlii</name>
    <dbReference type="NCBI Taxonomy" id="682956"/>
    <lineage>
        <taxon>Bacteria</taxon>
        <taxon>Bacillati</taxon>
        <taxon>Bacillota</taxon>
        <taxon>Bacilli</taxon>
        <taxon>Bacillales</taxon>
        <taxon>Paenibacillaceae</taxon>
        <taxon>Paenibacillus</taxon>
    </lineage>
</organism>
<dbReference type="Gene3D" id="3.40.50.720">
    <property type="entry name" value="NAD(P)-binding Rossmann-like Domain"/>
    <property type="match status" value="1"/>
</dbReference>
<accession>A0A1G9GDE2</accession>
<dbReference type="InterPro" id="IPR036291">
    <property type="entry name" value="NAD(P)-bd_dom_sf"/>
</dbReference>
<evidence type="ECO:0000313" key="6">
    <source>
        <dbReference type="Proteomes" id="UP000182783"/>
    </source>
</evidence>
<dbReference type="SUPFAM" id="SSF51735">
    <property type="entry name" value="NAD(P)-binding Rossmann-fold domains"/>
    <property type="match status" value="1"/>
</dbReference>
<dbReference type="InterPro" id="IPR002347">
    <property type="entry name" value="SDR_fam"/>
</dbReference>
<dbReference type="PANTHER" id="PTHR24320:SF148">
    <property type="entry name" value="NAD(P)-BINDING ROSSMANN-FOLD SUPERFAMILY PROTEIN"/>
    <property type="match status" value="1"/>
</dbReference>
<keyword evidence="2" id="KW-0560">Oxidoreductase</keyword>
<dbReference type="RefSeq" id="WP_062526766.1">
    <property type="nucleotide sequence ID" value="NZ_CP048429.1"/>
</dbReference>
<dbReference type="PANTHER" id="PTHR24320">
    <property type="entry name" value="RETINOL DEHYDROGENASE"/>
    <property type="match status" value="1"/>
</dbReference>
<gene>
    <name evidence="3" type="ORF">AML91_24850</name>
    <name evidence="4" type="ORF">SAMN05216191_101340</name>
</gene>
<keyword evidence="5" id="KW-1185">Reference proteome</keyword>
<dbReference type="EMBL" id="FNGM01000001">
    <property type="protein sequence ID" value="SDK98622.1"/>
    <property type="molecule type" value="Genomic_DNA"/>
</dbReference>
<name>A0A1G9GDE2_9BACL</name>
<evidence type="ECO:0000313" key="4">
    <source>
        <dbReference type="EMBL" id="SDK98622.1"/>
    </source>
</evidence>
<evidence type="ECO:0000313" key="5">
    <source>
        <dbReference type="Proteomes" id="UP000070252"/>
    </source>
</evidence>
<reference evidence="3 5" key="1">
    <citation type="submission" date="2015-08" db="EMBL/GenBank/DDBJ databases">
        <title>Genome of Paenibacillus jilunlii.</title>
        <authorList>
            <person name="Sant'Anna F.H."/>
            <person name="Ambrosini A."/>
            <person name="Souza R."/>
            <person name="Bach E."/>
            <person name="Fernandes G."/>
            <person name="Balsanelli E."/>
            <person name="Baura V.A."/>
            <person name="Pedrosa F.O."/>
            <person name="Souza E.M."/>
            <person name="Passaglia L."/>
        </authorList>
    </citation>
    <scope>NUCLEOTIDE SEQUENCE [LARGE SCALE GENOMIC DNA]</scope>
    <source>
        <strain evidence="3 5">DSM 23019</strain>
    </source>
</reference>
<dbReference type="GO" id="GO:0016491">
    <property type="term" value="F:oxidoreductase activity"/>
    <property type="evidence" value="ECO:0007669"/>
    <property type="project" value="UniProtKB-KW"/>
</dbReference>
<protein>
    <submittedName>
        <fullName evidence="4">NAD(P)-dependent dehydrogenase, short-chain alcohol dehydrogenase family</fullName>
    </submittedName>
    <submittedName>
        <fullName evidence="3">Short-chain dehydrogenase</fullName>
    </submittedName>
</protein>
<proteinExistence type="inferred from homology"/>
<dbReference type="InterPro" id="IPR020904">
    <property type="entry name" value="Sc_DH/Rdtase_CS"/>
</dbReference>
<evidence type="ECO:0000313" key="3">
    <source>
        <dbReference type="EMBL" id="KWX71438.1"/>
    </source>
</evidence>
<dbReference type="Pfam" id="PF00106">
    <property type="entry name" value="adh_short"/>
    <property type="match status" value="1"/>
</dbReference>
<comment type="similarity">
    <text evidence="1">Belongs to the short-chain dehydrogenases/reductases (SDR) family.</text>
</comment>